<feature type="chain" id="PRO_5046445238" evidence="2">
    <location>
        <begin position="31"/>
        <end position="197"/>
    </location>
</feature>
<dbReference type="Proteomes" id="UP000825367">
    <property type="component" value="Chromosome"/>
</dbReference>
<evidence type="ECO:0000313" key="4">
    <source>
        <dbReference type="Proteomes" id="UP000825367"/>
    </source>
</evidence>
<evidence type="ECO:0000256" key="1">
    <source>
        <dbReference type="SAM" id="MobiDB-lite"/>
    </source>
</evidence>
<dbReference type="RefSeq" id="WP_071942465.1">
    <property type="nucleotide sequence ID" value="NZ_BAAAVX010000027.1"/>
</dbReference>
<organism evidence="3 4">
    <name type="scientific">Mycolicibacterium pallens</name>
    <dbReference type="NCBI Taxonomy" id="370524"/>
    <lineage>
        <taxon>Bacteria</taxon>
        <taxon>Bacillati</taxon>
        <taxon>Actinomycetota</taxon>
        <taxon>Actinomycetes</taxon>
        <taxon>Mycobacteriales</taxon>
        <taxon>Mycobacteriaceae</taxon>
        <taxon>Mycolicibacterium</taxon>
    </lineage>
</organism>
<evidence type="ECO:0000256" key="2">
    <source>
        <dbReference type="SAM" id="SignalP"/>
    </source>
</evidence>
<keyword evidence="2" id="KW-0732">Signal</keyword>
<accession>A0ABX8VD33</accession>
<keyword evidence="4" id="KW-1185">Reference proteome</keyword>
<feature type="compositionally biased region" description="Pro residues" evidence="1">
    <location>
        <begin position="34"/>
        <end position="45"/>
    </location>
</feature>
<feature type="signal peptide" evidence="2">
    <location>
        <begin position="1"/>
        <end position="30"/>
    </location>
</feature>
<proteinExistence type="predicted"/>
<feature type="region of interest" description="Disordered" evidence="1">
    <location>
        <begin position="30"/>
        <end position="49"/>
    </location>
</feature>
<name>A0ABX8VD33_9MYCO</name>
<protein>
    <submittedName>
        <fullName evidence="3">Uncharacterized protein</fullName>
    </submittedName>
</protein>
<sequence>MSMGDRTLASTLLLAAAVAAALLGSPCATADPAPGDPPQPPPALVPPNATVGSVLAQSDAPAAGPLGLPDLAAYAPGLLLGQNPVPSPPGAANTVATPDLHAFNNQYLVPQNIAPAAPGQGEPDIGIGPTAEQPGTGRLAFLHRLHAMYSEGALDGALLGQVPYEQLGEPLPGTAPAPGVIVPPGLGFGLADPAPAP</sequence>
<gene>
    <name evidence="3" type="ORF">K0O64_21730</name>
</gene>
<dbReference type="EMBL" id="CP080333">
    <property type="protein sequence ID" value="QYL15685.1"/>
    <property type="molecule type" value="Genomic_DNA"/>
</dbReference>
<reference evidence="3 4" key="1">
    <citation type="submission" date="2021-07" db="EMBL/GenBank/DDBJ databases">
        <title>Whole genome sequencing of non-tuberculosis mycobacteria type-strains.</title>
        <authorList>
            <person name="Igarashi Y."/>
            <person name="Osugi A."/>
            <person name="Mitarai S."/>
        </authorList>
    </citation>
    <scope>NUCLEOTIDE SEQUENCE [LARGE SCALE GENOMIC DNA]</scope>
    <source>
        <strain evidence="3 4">JCM 16370</strain>
    </source>
</reference>
<evidence type="ECO:0000313" key="3">
    <source>
        <dbReference type="EMBL" id="QYL15685.1"/>
    </source>
</evidence>